<keyword evidence="1" id="KW-0596">Phosphopantetheine</keyword>
<dbReference type="EMBL" id="CP068985">
    <property type="protein sequence ID" value="QYC41604.1"/>
    <property type="molecule type" value="Genomic_DNA"/>
</dbReference>
<dbReference type="InterPro" id="IPR036736">
    <property type="entry name" value="ACP-like_sf"/>
</dbReference>
<keyword evidence="5" id="KW-1185">Reference proteome</keyword>
<proteinExistence type="predicted"/>
<dbReference type="PANTHER" id="PTHR45527">
    <property type="entry name" value="NONRIBOSOMAL PEPTIDE SYNTHETASE"/>
    <property type="match status" value="1"/>
</dbReference>
<dbReference type="InterPro" id="IPR009081">
    <property type="entry name" value="PP-bd_ACP"/>
</dbReference>
<evidence type="ECO:0000313" key="5">
    <source>
        <dbReference type="Proteomes" id="UP000824681"/>
    </source>
</evidence>
<protein>
    <submittedName>
        <fullName evidence="4">Linear gramicidin synthase subunit B</fullName>
    </submittedName>
</protein>
<evidence type="ECO:0000256" key="1">
    <source>
        <dbReference type="ARBA" id="ARBA00022450"/>
    </source>
</evidence>
<dbReference type="InterPro" id="IPR020806">
    <property type="entry name" value="PKS_PP-bd"/>
</dbReference>
<evidence type="ECO:0000259" key="3">
    <source>
        <dbReference type="PROSITE" id="PS50075"/>
    </source>
</evidence>
<dbReference type="PROSITE" id="PS50075">
    <property type="entry name" value="CARRIER"/>
    <property type="match status" value="1"/>
</dbReference>
<dbReference type="Proteomes" id="UP000824681">
    <property type="component" value="Chromosome"/>
</dbReference>
<dbReference type="Gene3D" id="3.40.50.1820">
    <property type="entry name" value="alpha/beta hydrolase"/>
    <property type="match status" value="1"/>
</dbReference>
<dbReference type="Pfam" id="PF00550">
    <property type="entry name" value="PP-binding"/>
    <property type="match status" value="1"/>
</dbReference>
<dbReference type="PROSITE" id="PS00012">
    <property type="entry name" value="PHOSPHOPANTETHEINE"/>
    <property type="match status" value="1"/>
</dbReference>
<sequence>MSTTYDAVYAALAEDWKELLDVERVGPGDDFFELGGHSLVAIQVVARLRRRHGVEVPVAEVFARPTPAELAAAVCELLEAGDDRRSA</sequence>
<dbReference type="SUPFAM" id="SSF47336">
    <property type="entry name" value="ACP-like"/>
    <property type="match status" value="1"/>
</dbReference>
<dbReference type="InterPro" id="IPR029058">
    <property type="entry name" value="AB_hydrolase_fold"/>
</dbReference>
<dbReference type="SMART" id="SM00823">
    <property type="entry name" value="PKS_PP"/>
    <property type="match status" value="1"/>
</dbReference>
<gene>
    <name evidence="4" type="primary">lgrB5</name>
    <name evidence="4" type="ORF">Nocox_19975</name>
</gene>
<dbReference type="InterPro" id="IPR006162">
    <property type="entry name" value="Ppantetheine_attach_site"/>
</dbReference>
<keyword evidence="2" id="KW-0597">Phosphoprotein</keyword>
<organism evidence="4 5">
    <name type="scientific">Nonomuraea coxensis DSM 45129</name>
    <dbReference type="NCBI Taxonomy" id="1122611"/>
    <lineage>
        <taxon>Bacteria</taxon>
        <taxon>Bacillati</taxon>
        <taxon>Actinomycetota</taxon>
        <taxon>Actinomycetes</taxon>
        <taxon>Streptosporangiales</taxon>
        <taxon>Streptosporangiaceae</taxon>
        <taxon>Nonomuraea</taxon>
    </lineage>
</organism>
<name>A0ABX8U391_9ACTN</name>
<feature type="domain" description="Carrier" evidence="3">
    <location>
        <begin position="3"/>
        <end position="78"/>
    </location>
</feature>
<reference evidence="4 5" key="1">
    <citation type="journal article" date="2021" name="ACS Chem. Biol.">
        <title>Genomic-Led Discovery of a Novel Glycopeptide Antibiotic by Nonomuraea coxensis DSM 45129.</title>
        <authorList>
            <person name="Yushchuk O."/>
            <person name="Vior N.M."/>
            <person name="Andreo-Vidal A."/>
            <person name="Berini F."/>
            <person name="Ruckert C."/>
            <person name="Busche T."/>
            <person name="Binda E."/>
            <person name="Kalinowski J."/>
            <person name="Truman A.W."/>
            <person name="Marinelli F."/>
        </authorList>
    </citation>
    <scope>NUCLEOTIDE SEQUENCE [LARGE SCALE GENOMIC DNA]</scope>
    <source>
        <strain evidence="4 5">DSM 45129</strain>
    </source>
</reference>
<evidence type="ECO:0000256" key="2">
    <source>
        <dbReference type="ARBA" id="ARBA00022553"/>
    </source>
</evidence>
<evidence type="ECO:0000313" key="4">
    <source>
        <dbReference type="EMBL" id="QYC41604.1"/>
    </source>
</evidence>
<dbReference type="PANTHER" id="PTHR45527:SF1">
    <property type="entry name" value="FATTY ACID SYNTHASE"/>
    <property type="match status" value="1"/>
</dbReference>
<dbReference type="RefSeq" id="WP_020542785.1">
    <property type="nucleotide sequence ID" value="NZ_CP068985.1"/>
</dbReference>
<accession>A0ABX8U391</accession>